<dbReference type="EMBL" id="KL648458">
    <property type="protein sequence ID" value="KEY70161.1"/>
    <property type="molecule type" value="Genomic_DNA"/>
</dbReference>
<sequence length="111" mass="13239">MKQNSNVKKGGTRWSTEPYPRHLQKYIIGFILKAVSLIDDKDYEEINLKISVFLQWKSQGDLEEMEDLRNQDAWGSNDKVLDKIWKRQDIRCAHHQRQQHRGAFQESIRRA</sequence>
<dbReference type="Proteomes" id="UP000028045">
    <property type="component" value="Unassembled WGS sequence"/>
</dbReference>
<evidence type="ECO:0000313" key="1">
    <source>
        <dbReference type="EMBL" id="KEY70161.1"/>
    </source>
</evidence>
<gene>
    <name evidence="1" type="ORF">S7711_10710</name>
</gene>
<organism evidence="1 2">
    <name type="scientific">Stachybotrys chartarum (strain CBS 109288 / IBT 7711)</name>
    <name type="common">Toxic black mold</name>
    <name type="synonym">Stilbospora chartarum</name>
    <dbReference type="NCBI Taxonomy" id="1280523"/>
    <lineage>
        <taxon>Eukaryota</taxon>
        <taxon>Fungi</taxon>
        <taxon>Dikarya</taxon>
        <taxon>Ascomycota</taxon>
        <taxon>Pezizomycotina</taxon>
        <taxon>Sordariomycetes</taxon>
        <taxon>Hypocreomycetidae</taxon>
        <taxon>Hypocreales</taxon>
        <taxon>Stachybotryaceae</taxon>
        <taxon>Stachybotrys</taxon>
    </lineage>
</organism>
<evidence type="ECO:0000313" key="2">
    <source>
        <dbReference type="Proteomes" id="UP000028045"/>
    </source>
</evidence>
<dbReference type="HOGENOM" id="CLU_2160055_0_0_1"/>
<protein>
    <submittedName>
        <fullName evidence="1">Uncharacterized protein</fullName>
    </submittedName>
</protein>
<proteinExistence type="predicted"/>
<name>A0A084AXY2_STACB</name>
<keyword evidence="2" id="KW-1185">Reference proteome</keyword>
<reference evidence="1 2" key="1">
    <citation type="journal article" date="2014" name="BMC Genomics">
        <title>Comparative genome sequencing reveals chemotype-specific gene clusters in the toxigenic black mold Stachybotrys.</title>
        <authorList>
            <person name="Semeiks J."/>
            <person name="Borek D."/>
            <person name="Otwinowski Z."/>
            <person name="Grishin N.V."/>
        </authorList>
    </citation>
    <scope>NUCLEOTIDE SEQUENCE [LARGE SCALE GENOMIC DNA]</scope>
    <source>
        <strain evidence="2">CBS 109288 / IBT 7711</strain>
    </source>
</reference>
<dbReference type="AlphaFoldDB" id="A0A084AXY2"/>
<accession>A0A084AXY2</accession>